<comment type="caution">
    <text evidence="7">The sequence shown here is derived from an EMBL/GenBank/DDBJ whole genome shotgun (WGS) entry which is preliminary data.</text>
</comment>
<dbReference type="Pfam" id="PF08281">
    <property type="entry name" value="Sigma70_r4_2"/>
    <property type="match status" value="1"/>
</dbReference>
<dbReference type="CDD" id="cd06171">
    <property type="entry name" value="Sigma70_r4"/>
    <property type="match status" value="1"/>
</dbReference>
<accession>A0ABS6JCY1</accession>
<dbReference type="Pfam" id="PF04542">
    <property type="entry name" value="Sigma70_r2"/>
    <property type="match status" value="1"/>
</dbReference>
<protein>
    <submittedName>
        <fullName evidence="7">Sigma-70 family RNA polymerase sigma factor</fullName>
    </submittedName>
</protein>
<evidence type="ECO:0000256" key="4">
    <source>
        <dbReference type="ARBA" id="ARBA00023163"/>
    </source>
</evidence>
<dbReference type="PANTHER" id="PTHR43133">
    <property type="entry name" value="RNA POLYMERASE ECF-TYPE SIGMA FACTO"/>
    <property type="match status" value="1"/>
</dbReference>
<feature type="domain" description="RNA polymerase sigma factor 70 region 4 type 2" evidence="6">
    <location>
        <begin position="104"/>
        <end position="151"/>
    </location>
</feature>
<proteinExistence type="predicted"/>
<sequence length="170" mass="20270">MSKIEELYKSYEKPIFRYLYGMTGNYHVAEELTQETFFQVVKSFHRFKGDSHITTWLFKVAKFTHNNWSRKKFTKDLPLIEIPLQSEESDPLDKILESERIRLMGETLRDLPEKQREVLILRDWEELSYEEIGIITGRSLAWVKVNINRARGNFKQTFVQKEGLNHGQEK</sequence>
<keyword evidence="3" id="KW-0238">DNA-binding</keyword>
<dbReference type="InterPro" id="IPR013249">
    <property type="entry name" value="RNA_pol_sigma70_r4_t2"/>
</dbReference>
<dbReference type="InterPro" id="IPR007627">
    <property type="entry name" value="RNA_pol_sigma70_r2"/>
</dbReference>
<evidence type="ECO:0000256" key="1">
    <source>
        <dbReference type="ARBA" id="ARBA00023015"/>
    </source>
</evidence>
<evidence type="ECO:0000259" key="5">
    <source>
        <dbReference type="Pfam" id="PF04542"/>
    </source>
</evidence>
<dbReference type="RefSeq" id="WP_217065455.1">
    <property type="nucleotide sequence ID" value="NZ_JAHQCS010000076.1"/>
</dbReference>
<keyword evidence="8" id="KW-1185">Reference proteome</keyword>
<dbReference type="EMBL" id="JAHQCS010000076">
    <property type="protein sequence ID" value="MBU9711524.1"/>
    <property type="molecule type" value="Genomic_DNA"/>
</dbReference>
<feature type="domain" description="RNA polymerase sigma-70 region 2" evidence="5">
    <location>
        <begin position="7"/>
        <end position="71"/>
    </location>
</feature>
<dbReference type="NCBIfam" id="TIGR02937">
    <property type="entry name" value="sigma70-ECF"/>
    <property type="match status" value="1"/>
</dbReference>
<evidence type="ECO:0000256" key="2">
    <source>
        <dbReference type="ARBA" id="ARBA00023082"/>
    </source>
</evidence>
<gene>
    <name evidence="7" type="ORF">KS419_07235</name>
</gene>
<reference evidence="7 8" key="1">
    <citation type="submission" date="2021-06" db="EMBL/GenBank/DDBJ databases">
        <title>Bacillus sp. RD4P76, an endophyte from a halophyte.</title>
        <authorList>
            <person name="Sun J.-Q."/>
        </authorList>
    </citation>
    <scope>NUCLEOTIDE SEQUENCE [LARGE SCALE GENOMIC DNA]</scope>
    <source>
        <strain evidence="7 8">CGMCC 1.15917</strain>
    </source>
</reference>
<keyword evidence="4" id="KW-0804">Transcription</keyword>
<dbReference type="Proteomes" id="UP000784880">
    <property type="component" value="Unassembled WGS sequence"/>
</dbReference>
<dbReference type="InterPro" id="IPR014284">
    <property type="entry name" value="RNA_pol_sigma-70_dom"/>
</dbReference>
<evidence type="ECO:0000256" key="3">
    <source>
        <dbReference type="ARBA" id="ARBA00023125"/>
    </source>
</evidence>
<evidence type="ECO:0000313" key="8">
    <source>
        <dbReference type="Proteomes" id="UP000784880"/>
    </source>
</evidence>
<name>A0ABS6JCY1_9BACI</name>
<keyword evidence="1" id="KW-0805">Transcription regulation</keyword>
<dbReference type="InterPro" id="IPR039425">
    <property type="entry name" value="RNA_pol_sigma-70-like"/>
</dbReference>
<evidence type="ECO:0000259" key="6">
    <source>
        <dbReference type="Pfam" id="PF08281"/>
    </source>
</evidence>
<evidence type="ECO:0000313" key="7">
    <source>
        <dbReference type="EMBL" id="MBU9711524.1"/>
    </source>
</evidence>
<organism evidence="7 8">
    <name type="scientific">Evansella tamaricis</name>
    <dbReference type="NCBI Taxonomy" id="2069301"/>
    <lineage>
        <taxon>Bacteria</taxon>
        <taxon>Bacillati</taxon>
        <taxon>Bacillota</taxon>
        <taxon>Bacilli</taxon>
        <taxon>Bacillales</taxon>
        <taxon>Bacillaceae</taxon>
        <taxon>Evansella</taxon>
    </lineage>
</organism>
<dbReference type="PANTHER" id="PTHR43133:SF52">
    <property type="entry name" value="ECF RNA POLYMERASE SIGMA FACTOR SIGL"/>
    <property type="match status" value="1"/>
</dbReference>
<keyword evidence="2" id="KW-0731">Sigma factor</keyword>